<sequence precursor="true">MKKRDRGAISVAYARRKEKAYKYFTAAGVIVGLLSIVLIVTANQMSTNIVQDADSIRPIFIAGIVFAPISFFIYVFALVTSLSAGIRNWNLVLGFLSSFQAVVSLIFARDILLLDSSLKLSLQTPNWSSCILWSILVASLLLTFFVGVFSRKSV</sequence>
<dbReference type="GeneID" id="87105924"/>
<keyword evidence="1" id="KW-0812">Transmembrane</keyword>
<dbReference type="EMBL" id="CP003532">
    <property type="protein sequence ID" value="AFK05805.1"/>
    <property type="molecule type" value="Genomic_DNA"/>
</dbReference>
<feature type="transmembrane region" description="Helical" evidence="1">
    <location>
        <begin position="131"/>
        <end position="149"/>
    </location>
</feature>
<proteinExistence type="predicted"/>
<evidence type="ECO:0000313" key="2">
    <source>
        <dbReference type="EMBL" id="AFK05805.1"/>
    </source>
</evidence>
<dbReference type="HOGENOM" id="CLU_1702190_0_0_0"/>
<name>I2F1K2_9BACT</name>
<feature type="transmembrane region" description="Helical" evidence="1">
    <location>
        <begin position="59"/>
        <end position="79"/>
    </location>
</feature>
<feature type="transmembrane region" description="Helical" evidence="1">
    <location>
        <begin position="20"/>
        <end position="39"/>
    </location>
</feature>
<reference evidence="2 3" key="1">
    <citation type="journal article" date="2012" name="Genome Biol. Evol.">
        <title>Genome Sequence of the Mesophilic Thermotogales Bacterium Mesotoga prima MesG1.Ag.4.2 Reveals the Largest Thermotogales Genome To Date.</title>
        <authorList>
            <person name="Zhaxybayeva O."/>
            <person name="Swithers K.S."/>
            <person name="Foght J."/>
            <person name="Green A.G."/>
            <person name="Bruce D."/>
            <person name="Detter C."/>
            <person name="Han S."/>
            <person name="Teshima H."/>
            <person name="Han J."/>
            <person name="Woyke T."/>
            <person name="Pitluck S."/>
            <person name="Nolan M."/>
            <person name="Ivanova N."/>
            <person name="Pati A."/>
            <person name="Land M.L."/>
            <person name="Dlutek M."/>
            <person name="Doolittle W.F."/>
            <person name="Noll K.M."/>
            <person name="Nesbo C.L."/>
        </authorList>
    </citation>
    <scope>NUCLEOTIDE SEQUENCE [LARGE SCALE GENOMIC DNA]</scope>
    <source>
        <strain evidence="3">mesG1.Ag.4.2</strain>
    </source>
</reference>
<evidence type="ECO:0000313" key="3">
    <source>
        <dbReference type="Proteomes" id="UP000002881"/>
    </source>
</evidence>
<dbReference type="KEGG" id="mpg:Theba_0054"/>
<evidence type="ECO:0000256" key="1">
    <source>
        <dbReference type="SAM" id="Phobius"/>
    </source>
</evidence>
<dbReference type="RefSeq" id="WP_014729979.1">
    <property type="nucleotide sequence ID" value="NC_017934.1"/>
</dbReference>
<dbReference type="Proteomes" id="UP000002881">
    <property type="component" value="Chromosome"/>
</dbReference>
<keyword evidence="1" id="KW-0472">Membrane</keyword>
<keyword evidence="3" id="KW-1185">Reference proteome</keyword>
<gene>
    <name evidence="2" type="ORF">Theba_0054</name>
</gene>
<accession>I2F1K2</accession>
<protein>
    <submittedName>
        <fullName evidence="2">Uncharacterized protein</fullName>
    </submittedName>
</protein>
<dbReference type="AlphaFoldDB" id="I2F1K2"/>
<organism evidence="2 3">
    <name type="scientific">Mesotoga prima MesG1.Ag.4.2</name>
    <dbReference type="NCBI Taxonomy" id="660470"/>
    <lineage>
        <taxon>Bacteria</taxon>
        <taxon>Thermotogati</taxon>
        <taxon>Thermotogota</taxon>
        <taxon>Thermotogae</taxon>
        <taxon>Kosmotogales</taxon>
        <taxon>Kosmotogaceae</taxon>
        <taxon>Mesotoga</taxon>
    </lineage>
</organism>
<keyword evidence="1" id="KW-1133">Transmembrane helix</keyword>
<feature type="transmembrane region" description="Helical" evidence="1">
    <location>
        <begin position="91"/>
        <end position="111"/>
    </location>
</feature>